<gene>
    <name evidence="6" type="ORF">TPAB3V08_LOCUS6961</name>
</gene>
<sequence length="154" mass="17522">MGKEEAKSKKRPKIVGGEPATVKEFPFIVEFFRTTSKDFFCGGSIISEKYALTAAHCTFGYFPKDVTLRVGSANWTNGGVEHTVRRLINHEDHVYSINDIALMEFCQEKQNKVNAVGMRYLRNVRGKTRMNRVSDEWVLKECGLKGNTIGYQHL</sequence>
<keyword evidence="1" id="KW-0645">Protease</keyword>
<protein>
    <recommendedName>
        <fullName evidence="5">Peptidase S1 domain-containing protein</fullName>
    </recommendedName>
</protein>
<keyword evidence="3" id="KW-0720">Serine protease</keyword>
<dbReference type="SMART" id="SM00020">
    <property type="entry name" value="Tryp_SPc"/>
    <property type="match status" value="1"/>
</dbReference>
<dbReference type="InterPro" id="IPR050430">
    <property type="entry name" value="Peptidase_S1"/>
</dbReference>
<evidence type="ECO:0000256" key="2">
    <source>
        <dbReference type="ARBA" id="ARBA00022801"/>
    </source>
</evidence>
<dbReference type="Gene3D" id="2.40.10.10">
    <property type="entry name" value="Trypsin-like serine proteases"/>
    <property type="match status" value="2"/>
</dbReference>
<reference evidence="6" key="1">
    <citation type="submission" date="2021-03" db="EMBL/GenBank/DDBJ databases">
        <authorList>
            <person name="Tran Van P."/>
        </authorList>
    </citation>
    <scope>NUCLEOTIDE SEQUENCE</scope>
</reference>
<dbReference type="EMBL" id="CAJPIN010011163">
    <property type="protein sequence ID" value="CAG2060003.1"/>
    <property type="molecule type" value="Genomic_DNA"/>
</dbReference>
<feature type="domain" description="Peptidase S1" evidence="5">
    <location>
        <begin position="14"/>
        <end position="154"/>
    </location>
</feature>
<dbReference type="Pfam" id="PF00089">
    <property type="entry name" value="Trypsin"/>
    <property type="match status" value="1"/>
</dbReference>
<keyword evidence="2" id="KW-0378">Hydrolase</keyword>
<dbReference type="InterPro" id="IPR001254">
    <property type="entry name" value="Trypsin_dom"/>
</dbReference>
<keyword evidence="7" id="KW-1185">Reference proteome</keyword>
<evidence type="ECO:0000313" key="7">
    <source>
        <dbReference type="Proteomes" id="UP001153148"/>
    </source>
</evidence>
<dbReference type="InterPro" id="IPR043504">
    <property type="entry name" value="Peptidase_S1_PA_chymotrypsin"/>
</dbReference>
<evidence type="ECO:0000259" key="5">
    <source>
        <dbReference type="PROSITE" id="PS50240"/>
    </source>
</evidence>
<evidence type="ECO:0000256" key="1">
    <source>
        <dbReference type="ARBA" id="ARBA00022670"/>
    </source>
</evidence>
<dbReference type="Proteomes" id="UP001153148">
    <property type="component" value="Unassembled WGS sequence"/>
</dbReference>
<evidence type="ECO:0000313" key="6">
    <source>
        <dbReference type="EMBL" id="CAG2060003.1"/>
    </source>
</evidence>
<comment type="caution">
    <text evidence="6">The sequence shown here is derived from an EMBL/GenBank/DDBJ whole genome shotgun (WGS) entry which is preliminary data.</text>
</comment>
<organism evidence="6 7">
    <name type="scientific">Timema podura</name>
    <name type="common">Walking stick</name>
    <dbReference type="NCBI Taxonomy" id="61482"/>
    <lineage>
        <taxon>Eukaryota</taxon>
        <taxon>Metazoa</taxon>
        <taxon>Ecdysozoa</taxon>
        <taxon>Arthropoda</taxon>
        <taxon>Hexapoda</taxon>
        <taxon>Insecta</taxon>
        <taxon>Pterygota</taxon>
        <taxon>Neoptera</taxon>
        <taxon>Polyneoptera</taxon>
        <taxon>Phasmatodea</taxon>
        <taxon>Timematodea</taxon>
        <taxon>Timematoidea</taxon>
        <taxon>Timematidae</taxon>
        <taxon>Timema</taxon>
    </lineage>
</organism>
<dbReference type="PROSITE" id="PS50240">
    <property type="entry name" value="TRYPSIN_DOM"/>
    <property type="match status" value="1"/>
</dbReference>
<dbReference type="InterPro" id="IPR018114">
    <property type="entry name" value="TRYPSIN_HIS"/>
</dbReference>
<dbReference type="InterPro" id="IPR009003">
    <property type="entry name" value="Peptidase_S1_PA"/>
</dbReference>
<dbReference type="PANTHER" id="PTHR24276">
    <property type="entry name" value="POLYSERASE-RELATED"/>
    <property type="match status" value="1"/>
</dbReference>
<proteinExistence type="predicted"/>
<dbReference type="PANTHER" id="PTHR24276:SF94">
    <property type="entry name" value="AT20289P-RELATED"/>
    <property type="match status" value="1"/>
</dbReference>
<keyword evidence="4" id="KW-1015">Disulfide bond</keyword>
<accession>A0ABN7NZ76</accession>
<dbReference type="SUPFAM" id="SSF50494">
    <property type="entry name" value="Trypsin-like serine proteases"/>
    <property type="match status" value="1"/>
</dbReference>
<evidence type="ECO:0000256" key="3">
    <source>
        <dbReference type="ARBA" id="ARBA00022825"/>
    </source>
</evidence>
<dbReference type="PROSITE" id="PS00134">
    <property type="entry name" value="TRYPSIN_HIS"/>
    <property type="match status" value="1"/>
</dbReference>
<name>A0ABN7NZ76_TIMPD</name>
<evidence type="ECO:0000256" key="4">
    <source>
        <dbReference type="ARBA" id="ARBA00023157"/>
    </source>
</evidence>